<evidence type="ECO:0000313" key="3">
    <source>
        <dbReference type="Proteomes" id="UP000076874"/>
    </source>
</evidence>
<protein>
    <submittedName>
        <fullName evidence="2">Molybdopterin synthase large subunit</fullName>
    </submittedName>
</protein>
<keyword evidence="3" id="KW-1185">Reference proteome</keyword>
<dbReference type="AlphaFoldDB" id="A0A167UL33"/>
<dbReference type="PANTHER" id="PTHR23404">
    <property type="entry name" value="MOLYBDOPTERIN SYNTHASE RELATED"/>
    <property type="match status" value="1"/>
</dbReference>
<dbReference type="Proteomes" id="UP000076874">
    <property type="component" value="Unassembled WGS sequence"/>
</dbReference>
<name>A0A167UL33_9HYPO</name>
<dbReference type="InterPro" id="IPR036563">
    <property type="entry name" value="MoaE_sf"/>
</dbReference>
<dbReference type="SUPFAM" id="SSF54690">
    <property type="entry name" value="Molybdopterin synthase subunit MoaE"/>
    <property type="match status" value="1"/>
</dbReference>
<feature type="compositionally biased region" description="Basic and acidic residues" evidence="1">
    <location>
        <begin position="147"/>
        <end position="164"/>
    </location>
</feature>
<sequence>MAQHTRPPAAADHLVAEGCYVALTEDPLDAADLLARVRSPHAGANVLFSGTTRDNFHGRPVATLRYAAYRPRALQTLRAIAVDVRARFGLEGVAVVHRLGAVPIGVDSILVAVSAPHREAAWRGAETCLEAIKARVEIWKQEVFADHGGDESGESEQKVWRANRDTGPSGRCTGPGAGPGTLAEPAGSQP</sequence>
<comment type="caution">
    <text evidence="2">The sequence shown here is derived from an EMBL/GenBank/DDBJ whole genome shotgun (WGS) entry which is preliminary data.</text>
</comment>
<evidence type="ECO:0000256" key="1">
    <source>
        <dbReference type="SAM" id="MobiDB-lite"/>
    </source>
</evidence>
<dbReference type="STRING" id="1081102.A0A167UL33"/>
<accession>A0A167UL33</accession>
<dbReference type="Pfam" id="PF02391">
    <property type="entry name" value="MoaE"/>
    <property type="match status" value="1"/>
</dbReference>
<reference evidence="2 3" key="1">
    <citation type="journal article" date="2016" name="Genome Biol. Evol.">
        <title>Divergent and convergent evolution of fungal pathogenicity.</title>
        <authorList>
            <person name="Shang Y."/>
            <person name="Xiao G."/>
            <person name="Zheng P."/>
            <person name="Cen K."/>
            <person name="Zhan S."/>
            <person name="Wang C."/>
        </authorList>
    </citation>
    <scope>NUCLEOTIDE SEQUENCE [LARGE SCALE GENOMIC DNA]</scope>
    <source>
        <strain evidence="2 3">RCEF 264</strain>
    </source>
</reference>
<proteinExistence type="predicted"/>
<gene>
    <name evidence="2" type="ORF">SPI_04537</name>
</gene>
<organism evidence="2 3">
    <name type="scientific">Niveomyces insectorum RCEF 264</name>
    <dbReference type="NCBI Taxonomy" id="1081102"/>
    <lineage>
        <taxon>Eukaryota</taxon>
        <taxon>Fungi</taxon>
        <taxon>Dikarya</taxon>
        <taxon>Ascomycota</taxon>
        <taxon>Pezizomycotina</taxon>
        <taxon>Sordariomycetes</taxon>
        <taxon>Hypocreomycetidae</taxon>
        <taxon>Hypocreales</taxon>
        <taxon>Cordycipitaceae</taxon>
        <taxon>Niveomyces</taxon>
    </lineage>
</organism>
<dbReference type="Gene3D" id="3.90.1170.40">
    <property type="entry name" value="Molybdopterin biosynthesis MoaE subunit"/>
    <property type="match status" value="1"/>
</dbReference>
<dbReference type="CDD" id="cd00756">
    <property type="entry name" value="MoaE"/>
    <property type="match status" value="1"/>
</dbReference>
<evidence type="ECO:0000313" key="2">
    <source>
        <dbReference type="EMBL" id="OAA61678.1"/>
    </source>
</evidence>
<feature type="region of interest" description="Disordered" evidence="1">
    <location>
        <begin position="147"/>
        <end position="190"/>
    </location>
</feature>
<dbReference type="OrthoDB" id="5531344at2759"/>
<dbReference type="GO" id="GO:0006777">
    <property type="term" value="P:Mo-molybdopterin cofactor biosynthetic process"/>
    <property type="evidence" value="ECO:0007669"/>
    <property type="project" value="InterPro"/>
</dbReference>
<dbReference type="EMBL" id="AZHD01000007">
    <property type="protein sequence ID" value="OAA61678.1"/>
    <property type="molecule type" value="Genomic_DNA"/>
</dbReference>
<dbReference type="InterPro" id="IPR003448">
    <property type="entry name" value="Mopterin_biosynth_MoaE"/>
</dbReference>